<dbReference type="PANTHER" id="PTHR43065">
    <property type="entry name" value="SENSOR HISTIDINE KINASE"/>
    <property type="match status" value="1"/>
</dbReference>
<accession>A0A9X2HI75</accession>
<dbReference type="CDD" id="cd19410">
    <property type="entry name" value="HK9-like_sensor"/>
    <property type="match status" value="1"/>
</dbReference>
<comment type="catalytic activity">
    <reaction evidence="1">
        <text>ATP + protein L-histidine = ADP + protein N-phospho-L-histidine.</text>
        <dbReference type="EC" id="2.7.13.3"/>
    </reaction>
</comment>
<feature type="modified residue" description="4-aspartylphosphate" evidence="9">
    <location>
        <position position="552"/>
    </location>
</feature>
<keyword evidence="3 9" id="KW-0597">Phosphoprotein</keyword>
<dbReference type="PROSITE" id="PS50110">
    <property type="entry name" value="RESPONSE_REGULATORY"/>
    <property type="match status" value="1"/>
</dbReference>
<dbReference type="Pfam" id="PF02518">
    <property type="entry name" value="HATPase_c"/>
    <property type="match status" value="1"/>
</dbReference>
<dbReference type="SUPFAM" id="SSF47384">
    <property type="entry name" value="Homodimeric domain of signal transducing histidine kinase"/>
    <property type="match status" value="1"/>
</dbReference>
<dbReference type="SMART" id="SM00388">
    <property type="entry name" value="HisKA"/>
    <property type="match status" value="1"/>
</dbReference>
<dbReference type="SMART" id="SM00448">
    <property type="entry name" value="REC"/>
    <property type="match status" value="1"/>
</dbReference>
<keyword evidence="4" id="KW-0808">Transferase</keyword>
<dbReference type="InterPro" id="IPR003661">
    <property type="entry name" value="HisK_dim/P_dom"/>
</dbReference>
<dbReference type="Gene3D" id="1.10.287.130">
    <property type="match status" value="1"/>
</dbReference>
<keyword evidence="10" id="KW-0472">Membrane</keyword>
<feature type="domain" description="Response regulatory" evidence="12">
    <location>
        <begin position="502"/>
        <end position="617"/>
    </location>
</feature>
<evidence type="ECO:0000256" key="8">
    <source>
        <dbReference type="ARBA" id="ARBA00023012"/>
    </source>
</evidence>
<evidence type="ECO:0000256" key="6">
    <source>
        <dbReference type="ARBA" id="ARBA00022777"/>
    </source>
</evidence>
<proteinExistence type="predicted"/>
<dbReference type="PRINTS" id="PR00344">
    <property type="entry name" value="BCTRLSENSOR"/>
</dbReference>
<dbReference type="GO" id="GO:0005524">
    <property type="term" value="F:ATP binding"/>
    <property type="evidence" value="ECO:0007669"/>
    <property type="project" value="UniProtKB-KW"/>
</dbReference>
<reference evidence="13" key="1">
    <citation type="submission" date="2022-05" db="EMBL/GenBank/DDBJ databases">
        <title>Sphingomonas sp. strain MG17 Genome sequencing and assembly.</title>
        <authorList>
            <person name="Kim I."/>
        </authorList>
    </citation>
    <scope>NUCLEOTIDE SEQUENCE</scope>
    <source>
        <strain evidence="13">MG17</strain>
    </source>
</reference>
<dbReference type="CDD" id="cd00082">
    <property type="entry name" value="HisKA"/>
    <property type="match status" value="1"/>
</dbReference>
<dbReference type="InterPro" id="IPR007891">
    <property type="entry name" value="CHASE3"/>
</dbReference>
<dbReference type="AlphaFoldDB" id="A0A9X2HI75"/>
<evidence type="ECO:0000259" key="12">
    <source>
        <dbReference type="PROSITE" id="PS50110"/>
    </source>
</evidence>
<dbReference type="Gene3D" id="3.40.50.2300">
    <property type="match status" value="1"/>
</dbReference>
<dbReference type="SMART" id="SM00387">
    <property type="entry name" value="HATPase_c"/>
    <property type="match status" value="1"/>
</dbReference>
<dbReference type="RefSeq" id="WP_254292211.1">
    <property type="nucleotide sequence ID" value="NZ_JAMLDX010000004.1"/>
</dbReference>
<dbReference type="InterPro" id="IPR011006">
    <property type="entry name" value="CheY-like_superfamily"/>
</dbReference>
<comment type="caution">
    <text evidence="13">The sequence shown here is derived from an EMBL/GenBank/DDBJ whole genome shotgun (WGS) entry which is preliminary data.</text>
</comment>
<keyword evidence="5" id="KW-0547">Nucleotide-binding</keyword>
<gene>
    <name evidence="13" type="ORF">M9978_06555</name>
</gene>
<evidence type="ECO:0000313" key="14">
    <source>
        <dbReference type="Proteomes" id="UP001139451"/>
    </source>
</evidence>
<dbReference type="InterPro" id="IPR001789">
    <property type="entry name" value="Sig_transdc_resp-reg_receiver"/>
</dbReference>
<keyword evidence="14" id="KW-1185">Reference proteome</keyword>
<keyword evidence="8" id="KW-0902">Two-component regulatory system</keyword>
<feature type="transmembrane region" description="Helical" evidence="10">
    <location>
        <begin position="182"/>
        <end position="200"/>
    </location>
</feature>
<keyword evidence="7" id="KW-0067">ATP-binding</keyword>
<dbReference type="InterPro" id="IPR004358">
    <property type="entry name" value="Sig_transdc_His_kin-like_C"/>
</dbReference>
<dbReference type="SUPFAM" id="SSF55874">
    <property type="entry name" value="ATPase domain of HSP90 chaperone/DNA topoisomerase II/histidine kinase"/>
    <property type="match status" value="1"/>
</dbReference>
<keyword evidence="6" id="KW-0418">Kinase</keyword>
<dbReference type="Pfam" id="PF00072">
    <property type="entry name" value="Response_reg"/>
    <property type="match status" value="1"/>
</dbReference>
<protein>
    <recommendedName>
        <fullName evidence="2">histidine kinase</fullName>
        <ecNumber evidence="2">2.7.13.3</ecNumber>
    </recommendedName>
</protein>
<dbReference type="EMBL" id="JAMLDX010000004">
    <property type="protein sequence ID" value="MCP3730087.1"/>
    <property type="molecule type" value="Genomic_DNA"/>
</dbReference>
<evidence type="ECO:0000256" key="1">
    <source>
        <dbReference type="ARBA" id="ARBA00000085"/>
    </source>
</evidence>
<keyword evidence="10" id="KW-1133">Transmembrane helix</keyword>
<evidence type="ECO:0000259" key="11">
    <source>
        <dbReference type="PROSITE" id="PS50109"/>
    </source>
</evidence>
<dbReference type="SUPFAM" id="SSF52172">
    <property type="entry name" value="CheY-like"/>
    <property type="match status" value="1"/>
</dbReference>
<dbReference type="Pfam" id="PF00512">
    <property type="entry name" value="HisKA"/>
    <property type="match status" value="1"/>
</dbReference>
<dbReference type="Proteomes" id="UP001139451">
    <property type="component" value="Unassembled WGS sequence"/>
</dbReference>
<dbReference type="Pfam" id="PF05227">
    <property type="entry name" value="CHASE3"/>
    <property type="match status" value="1"/>
</dbReference>
<feature type="domain" description="Histidine kinase" evidence="11">
    <location>
        <begin position="254"/>
        <end position="478"/>
    </location>
</feature>
<dbReference type="InterPro" id="IPR003594">
    <property type="entry name" value="HATPase_dom"/>
</dbReference>
<dbReference type="PANTHER" id="PTHR43065:SF46">
    <property type="entry name" value="C4-DICARBOXYLATE TRANSPORT SENSOR PROTEIN DCTB"/>
    <property type="match status" value="1"/>
</dbReference>
<organism evidence="13 14">
    <name type="scientific">Sphingomonas tagetis</name>
    <dbReference type="NCBI Taxonomy" id="2949092"/>
    <lineage>
        <taxon>Bacteria</taxon>
        <taxon>Pseudomonadati</taxon>
        <taxon>Pseudomonadota</taxon>
        <taxon>Alphaproteobacteria</taxon>
        <taxon>Sphingomonadales</taxon>
        <taxon>Sphingomonadaceae</taxon>
        <taxon>Sphingomonas</taxon>
    </lineage>
</organism>
<dbReference type="PROSITE" id="PS50109">
    <property type="entry name" value="HIS_KIN"/>
    <property type="match status" value="1"/>
</dbReference>
<keyword evidence="10" id="KW-0812">Transmembrane</keyword>
<feature type="transmembrane region" description="Helical" evidence="10">
    <location>
        <begin position="12"/>
        <end position="31"/>
    </location>
</feature>
<dbReference type="InterPro" id="IPR036890">
    <property type="entry name" value="HATPase_C_sf"/>
</dbReference>
<evidence type="ECO:0000256" key="7">
    <source>
        <dbReference type="ARBA" id="ARBA00022840"/>
    </source>
</evidence>
<evidence type="ECO:0000313" key="13">
    <source>
        <dbReference type="EMBL" id="MCP3730087.1"/>
    </source>
</evidence>
<sequence>MGETRRDLGLIALTIGFAIVAAAVVGVLLMFNAHQKAQRGVLHTLTVQETLSSTLSHLQDAETGTRGYYITRDLEYLRPYINGRRGLTRDLRELPGLVADNSVQVSRASALAQCIGERVETLEIGIADARAGQFQRSQELVRSGRGKRQMDECRTLVAQMKGEEQRLLVERDAELKRWSNRLTIWLVFGGLSIFALAWYATQDARRRARAAIEAGDALLATNRALTEEAENRAAAEAQVRQMQKMESIGQLTGGVAHDFNNMLAIVIGSLDMARRRLASDPDKARECVDNAMEGAERAAQLTSRLLAFSRQQPLAPKPVDANKLVGGMSEMLRRTLGDDIRIETVLAGGLWPAFIDGAQLENALLNLCVNGRDAMPGGGRLTIETTCTHLDDSYAATHAEVVPGQYVMVSVTDTGTGMPPEVIERAFDPFYTTKGVGKGTGLGLSQVFGFVKQSGGHVKIYSEPGFGTTVKLYLPRHFGEAETAGVADRGVTDLPRAKPDEIILVVEDEDRVRHMSVDALRELGYVVVQAVDANQALTVLEIQPRIDLLFTDIVMPDMNGRILSDRAREKRPDLKVLYTTGYTRNAIVHNGMLDHDVAFLAKPFTIQQLAVKVREVLDA</sequence>
<evidence type="ECO:0000256" key="4">
    <source>
        <dbReference type="ARBA" id="ARBA00022679"/>
    </source>
</evidence>
<evidence type="ECO:0000256" key="5">
    <source>
        <dbReference type="ARBA" id="ARBA00022741"/>
    </source>
</evidence>
<dbReference type="EC" id="2.7.13.3" evidence="2"/>
<evidence type="ECO:0000256" key="9">
    <source>
        <dbReference type="PROSITE-ProRule" id="PRU00169"/>
    </source>
</evidence>
<dbReference type="Gene3D" id="3.30.565.10">
    <property type="entry name" value="Histidine kinase-like ATPase, C-terminal domain"/>
    <property type="match status" value="1"/>
</dbReference>
<evidence type="ECO:0000256" key="10">
    <source>
        <dbReference type="SAM" id="Phobius"/>
    </source>
</evidence>
<evidence type="ECO:0000256" key="2">
    <source>
        <dbReference type="ARBA" id="ARBA00012438"/>
    </source>
</evidence>
<name>A0A9X2HI75_9SPHN</name>
<dbReference type="InterPro" id="IPR036097">
    <property type="entry name" value="HisK_dim/P_sf"/>
</dbReference>
<dbReference type="GO" id="GO:0000155">
    <property type="term" value="F:phosphorelay sensor kinase activity"/>
    <property type="evidence" value="ECO:0007669"/>
    <property type="project" value="InterPro"/>
</dbReference>
<dbReference type="InterPro" id="IPR005467">
    <property type="entry name" value="His_kinase_dom"/>
</dbReference>
<dbReference type="CDD" id="cd16919">
    <property type="entry name" value="HATPase_CckA-like"/>
    <property type="match status" value="1"/>
</dbReference>
<evidence type="ECO:0000256" key="3">
    <source>
        <dbReference type="ARBA" id="ARBA00022553"/>
    </source>
</evidence>